<dbReference type="PANTHER" id="PTHR23389:SF9">
    <property type="entry name" value="DNA LIGASE"/>
    <property type="match status" value="1"/>
</dbReference>
<feature type="active site" description="N6-AMP-lysine intermediate" evidence="11">
    <location>
        <position position="135"/>
    </location>
</feature>
<keyword evidence="11" id="KW-0464">Manganese</keyword>
<dbReference type="InterPro" id="IPR041663">
    <property type="entry name" value="DisA/LigA_HHH"/>
</dbReference>
<dbReference type="InterPro" id="IPR036420">
    <property type="entry name" value="BRCT_dom_sf"/>
</dbReference>
<keyword evidence="9 11" id="KW-0234">DNA repair</keyword>
<evidence type="ECO:0000256" key="3">
    <source>
        <dbReference type="ARBA" id="ARBA00022705"/>
    </source>
</evidence>
<feature type="binding site" evidence="11">
    <location>
        <begin position="56"/>
        <end position="60"/>
    </location>
    <ligand>
        <name>NAD(+)</name>
        <dbReference type="ChEBI" id="CHEBI:57540"/>
    </ligand>
</feature>
<comment type="similarity">
    <text evidence="11">Belongs to the NAD-dependent DNA ligase family. LigA subfamily.</text>
</comment>
<dbReference type="Gene3D" id="1.10.287.610">
    <property type="entry name" value="Helix hairpin bin"/>
    <property type="match status" value="1"/>
</dbReference>
<dbReference type="Pfam" id="PF12826">
    <property type="entry name" value="HHH_2"/>
    <property type="match status" value="1"/>
</dbReference>
<dbReference type="SUPFAM" id="SSF50249">
    <property type="entry name" value="Nucleic acid-binding proteins"/>
    <property type="match status" value="1"/>
</dbReference>
<evidence type="ECO:0000256" key="2">
    <source>
        <dbReference type="ARBA" id="ARBA00022598"/>
    </source>
</evidence>
<dbReference type="GO" id="GO:0006260">
    <property type="term" value="P:DNA replication"/>
    <property type="evidence" value="ECO:0007669"/>
    <property type="project" value="UniProtKB-KW"/>
</dbReference>
<accession>A0A9Q4C6E5</accession>
<dbReference type="CDD" id="cd00114">
    <property type="entry name" value="LIGANc"/>
    <property type="match status" value="1"/>
</dbReference>
<keyword evidence="3 11" id="KW-0235">DNA replication</keyword>
<dbReference type="SMART" id="SM00278">
    <property type="entry name" value="HhH1"/>
    <property type="match status" value="4"/>
</dbReference>
<keyword evidence="5 11" id="KW-0227">DNA damage</keyword>
<keyword evidence="6 11" id="KW-0862">Zinc</keyword>
<name>A0A9Q4C6E5_9EURY</name>
<dbReference type="SUPFAM" id="SSF56091">
    <property type="entry name" value="DNA ligase/mRNA capping enzyme, catalytic domain"/>
    <property type="match status" value="1"/>
</dbReference>
<dbReference type="InterPro" id="IPR013840">
    <property type="entry name" value="DNAligase_N"/>
</dbReference>
<evidence type="ECO:0000313" key="14">
    <source>
        <dbReference type="EMBL" id="MCX2819121.1"/>
    </source>
</evidence>
<dbReference type="InterPro" id="IPR001679">
    <property type="entry name" value="DNA_ligase"/>
</dbReference>
<dbReference type="AlphaFoldDB" id="A0A9Q4C6E5"/>
<evidence type="ECO:0000256" key="9">
    <source>
        <dbReference type="ARBA" id="ARBA00023204"/>
    </source>
</evidence>
<dbReference type="Proteomes" id="UP001149411">
    <property type="component" value="Unassembled WGS sequence"/>
</dbReference>
<feature type="domain" description="BRCT" evidence="13">
    <location>
        <begin position="595"/>
        <end position="677"/>
    </location>
</feature>
<dbReference type="Gene3D" id="3.40.50.10190">
    <property type="entry name" value="BRCT domain"/>
    <property type="match status" value="1"/>
</dbReference>
<evidence type="ECO:0000256" key="5">
    <source>
        <dbReference type="ARBA" id="ARBA00022763"/>
    </source>
</evidence>
<dbReference type="InterPro" id="IPR004150">
    <property type="entry name" value="NAD_DNA_ligase_OB"/>
</dbReference>
<feature type="binding site" evidence="11">
    <location>
        <begin position="104"/>
        <end position="105"/>
    </location>
    <ligand>
        <name>NAD(+)</name>
        <dbReference type="ChEBI" id="CHEBI:57540"/>
    </ligand>
</feature>
<proteinExistence type="inferred from homology"/>
<dbReference type="InterPro" id="IPR003583">
    <property type="entry name" value="Hlx-hairpin-Hlx_DNA-bd_motif"/>
</dbReference>
<feature type="binding site" evidence="11">
    <location>
        <position position="420"/>
    </location>
    <ligand>
        <name>Zn(2+)</name>
        <dbReference type="ChEBI" id="CHEBI:29105"/>
    </ligand>
</feature>
<feature type="binding site" evidence="11">
    <location>
        <position position="442"/>
    </location>
    <ligand>
        <name>Zn(2+)</name>
        <dbReference type="ChEBI" id="CHEBI:29105"/>
    </ligand>
</feature>
<dbReference type="Pfam" id="PF00533">
    <property type="entry name" value="BRCT"/>
    <property type="match status" value="1"/>
</dbReference>
<evidence type="ECO:0000256" key="6">
    <source>
        <dbReference type="ARBA" id="ARBA00022833"/>
    </source>
</evidence>
<comment type="catalytic activity">
    <reaction evidence="10 11">
        <text>NAD(+) + (deoxyribonucleotide)n-3'-hydroxyl + 5'-phospho-(deoxyribonucleotide)m = (deoxyribonucleotide)n+m + AMP + beta-nicotinamide D-nucleotide.</text>
        <dbReference type="EC" id="6.5.1.2"/>
    </reaction>
</comment>
<evidence type="ECO:0000256" key="8">
    <source>
        <dbReference type="ARBA" id="ARBA00023027"/>
    </source>
</evidence>
<dbReference type="Gene3D" id="1.10.150.20">
    <property type="entry name" value="5' to 3' exonuclease, C-terminal subdomain"/>
    <property type="match status" value="2"/>
</dbReference>
<dbReference type="PROSITE" id="PS50172">
    <property type="entry name" value="BRCT"/>
    <property type="match status" value="1"/>
</dbReference>
<dbReference type="Pfam" id="PF01653">
    <property type="entry name" value="DNA_ligase_aden"/>
    <property type="match status" value="1"/>
</dbReference>
<feature type="region of interest" description="Disordered" evidence="12">
    <location>
        <begin position="1"/>
        <end position="30"/>
    </location>
</feature>
<dbReference type="EC" id="6.5.1.2" evidence="11"/>
<evidence type="ECO:0000256" key="11">
    <source>
        <dbReference type="HAMAP-Rule" id="MF_01588"/>
    </source>
</evidence>
<dbReference type="EMBL" id="RKLV01000006">
    <property type="protein sequence ID" value="MCX2819121.1"/>
    <property type="molecule type" value="Genomic_DNA"/>
</dbReference>
<comment type="cofactor">
    <cofactor evidence="11">
        <name>Mg(2+)</name>
        <dbReference type="ChEBI" id="CHEBI:18420"/>
    </cofactor>
    <cofactor evidence="11">
        <name>Mn(2+)</name>
        <dbReference type="ChEBI" id="CHEBI:29035"/>
    </cofactor>
</comment>
<dbReference type="CDD" id="cd17748">
    <property type="entry name" value="BRCT_DNA_ligase_like"/>
    <property type="match status" value="1"/>
</dbReference>
<dbReference type="InterPro" id="IPR012340">
    <property type="entry name" value="NA-bd_OB-fold"/>
</dbReference>
<evidence type="ECO:0000256" key="1">
    <source>
        <dbReference type="ARBA" id="ARBA00004067"/>
    </source>
</evidence>
<dbReference type="PIRSF" id="PIRSF001604">
    <property type="entry name" value="LigA"/>
    <property type="match status" value="1"/>
</dbReference>
<evidence type="ECO:0000256" key="7">
    <source>
        <dbReference type="ARBA" id="ARBA00022842"/>
    </source>
</evidence>
<dbReference type="PROSITE" id="PS01056">
    <property type="entry name" value="DNA_LIGASE_N2"/>
    <property type="match status" value="1"/>
</dbReference>
<dbReference type="InterPro" id="IPR001357">
    <property type="entry name" value="BRCT_dom"/>
</dbReference>
<feature type="binding site" evidence="11">
    <location>
        <position position="156"/>
    </location>
    <ligand>
        <name>NAD(+)</name>
        <dbReference type="ChEBI" id="CHEBI:57540"/>
    </ligand>
</feature>
<comment type="caution">
    <text evidence="14">The sequence shown here is derived from an EMBL/GenBank/DDBJ whole genome shotgun (WGS) entry which is preliminary data.</text>
</comment>
<dbReference type="SUPFAM" id="SSF52113">
    <property type="entry name" value="BRCT domain"/>
    <property type="match status" value="1"/>
</dbReference>
<dbReference type="Pfam" id="PF03120">
    <property type="entry name" value="OB_DNA_ligase"/>
    <property type="match status" value="1"/>
</dbReference>
<comment type="caution">
    <text evidence="11">Lacks conserved residue(s) required for the propagation of feature annotation.</text>
</comment>
<dbReference type="InterPro" id="IPR010994">
    <property type="entry name" value="RuvA_2-like"/>
</dbReference>
<dbReference type="SUPFAM" id="SSF47781">
    <property type="entry name" value="RuvA domain 2-like"/>
    <property type="match status" value="1"/>
</dbReference>
<dbReference type="GO" id="GO:0003677">
    <property type="term" value="F:DNA binding"/>
    <property type="evidence" value="ECO:0007669"/>
    <property type="project" value="InterPro"/>
</dbReference>
<gene>
    <name evidence="11 14" type="primary">ligA</name>
    <name evidence="14" type="ORF">EGH25_07120</name>
</gene>
<dbReference type="PROSITE" id="PS01055">
    <property type="entry name" value="DNA_LIGASE_N1"/>
    <property type="match status" value="1"/>
</dbReference>
<dbReference type="GO" id="GO:0046872">
    <property type="term" value="F:metal ion binding"/>
    <property type="evidence" value="ECO:0007669"/>
    <property type="project" value="UniProtKB-KW"/>
</dbReference>
<reference evidence="14" key="1">
    <citation type="submission" date="2022-09" db="EMBL/GenBank/DDBJ databases">
        <title>Haloadaptaus new haloarchaeum isolated from saline soil.</title>
        <authorList>
            <person name="Duran-Viseras A."/>
            <person name="Sanchez-Porro C."/>
            <person name="Ventosa A."/>
        </authorList>
    </citation>
    <scope>NUCLEOTIDE SEQUENCE</scope>
    <source>
        <strain evidence="14">F3-133</strain>
    </source>
</reference>
<dbReference type="NCBIfam" id="TIGR00575">
    <property type="entry name" value="dnlj"/>
    <property type="match status" value="1"/>
</dbReference>
<evidence type="ECO:0000256" key="4">
    <source>
        <dbReference type="ARBA" id="ARBA00022723"/>
    </source>
</evidence>
<feature type="binding site" evidence="11">
    <location>
        <position position="330"/>
    </location>
    <ligand>
        <name>NAD(+)</name>
        <dbReference type="ChEBI" id="CHEBI:57540"/>
    </ligand>
</feature>
<keyword evidence="2 11" id="KW-0436">Ligase</keyword>
<organism evidence="14 15">
    <name type="scientific">Halorutilus salinus</name>
    <dbReference type="NCBI Taxonomy" id="2487751"/>
    <lineage>
        <taxon>Archaea</taxon>
        <taxon>Methanobacteriati</taxon>
        <taxon>Methanobacteriota</taxon>
        <taxon>Stenosarchaea group</taxon>
        <taxon>Halobacteria</taxon>
        <taxon>Halorutilales</taxon>
        <taxon>Halorutilaceae</taxon>
        <taxon>Halorutilus</taxon>
    </lineage>
</organism>
<dbReference type="Gene3D" id="6.20.10.30">
    <property type="match status" value="1"/>
</dbReference>
<feature type="binding site" evidence="11">
    <location>
        <position position="306"/>
    </location>
    <ligand>
        <name>NAD(+)</name>
        <dbReference type="ChEBI" id="CHEBI:57540"/>
    </ligand>
</feature>
<dbReference type="InterPro" id="IPR018239">
    <property type="entry name" value="DNA_ligase_AS"/>
</dbReference>
<dbReference type="PANTHER" id="PTHR23389">
    <property type="entry name" value="CHROMOSOME TRANSMISSION FIDELITY FACTOR 18"/>
    <property type="match status" value="1"/>
</dbReference>
<evidence type="ECO:0000313" key="15">
    <source>
        <dbReference type="Proteomes" id="UP001149411"/>
    </source>
</evidence>
<evidence type="ECO:0000256" key="12">
    <source>
        <dbReference type="SAM" id="MobiDB-lite"/>
    </source>
</evidence>
<feature type="binding site" evidence="11">
    <location>
        <position position="133"/>
    </location>
    <ligand>
        <name>NAD(+)</name>
        <dbReference type="ChEBI" id="CHEBI:57540"/>
    </ligand>
</feature>
<keyword evidence="4 11" id="KW-0479">Metal-binding</keyword>
<dbReference type="RefSeq" id="WP_266087125.1">
    <property type="nucleotide sequence ID" value="NZ_RKLV01000006.1"/>
</dbReference>
<dbReference type="GO" id="GO:0006281">
    <property type="term" value="P:DNA repair"/>
    <property type="evidence" value="ECO:0007669"/>
    <property type="project" value="UniProtKB-KW"/>
</dbReference>
<evidence type="ECO:0000256" key="10">
    <source>
        <dbReference type="ARBA" id="ARBA00034005"/>
    </source>
</evidence>
<dbReference type="Gene3D" id="3.30.470.30">
    <property type="entry name" value="DNA ligase/mRNA capping enzyme"/>
    <property type="match status" value="1"/>
</dbReference>
<dbReference type="Gene3D" id="2.40.50.140">
    <property type="entry name" value="Nucleic acid-binding proteins"/>
    <property type="match status" value="1"/>
</dbReference>
<dbReference type="InterPro" id="IPR033136">
    <property type="entry name" value="DNA_ligase_CS"/>
</dbReference>
<feature type="binding site" evidence="11">
    <location>
        <position position="191"/>
    </location>
    <ligand>
        <name>NAD(+)</name>
        <dbReference type="ChEBI" id="CHEBI:57540"/>
    </ligand>
</feature>
<sequence>MQKPDNTYVEPPVDTGFDEPGALSSDEAREQVASLREAIRYHDHRYYVENDPVISDKTYDALYARLEALEDGFGFEDENSPTQRVGGEPLDELETREHVVEMLSLDSSEDEGEVRSFGANVRDVCGDVGYHVEPKFDGLSVELVYEDGELEAAVTRGDGVVGEDVTANLRTVGSVPLRLRDAPDEVVVRGEILMPKEGFQDLNRRRVERGDEPFANPRNAAAGTVRLLDPSVVADRPLEVYVYDVLRTSADVASQTEAVELVESLGFLVDDDSALVDDVDGFVGYRDEMLDRRDELGYEIDGVVAKVDSFDARDRLGETSAHPRWAFAYKFPAKTDVTRVTDIAVQVGRTGKLTPVALLEPVDVDGVTISRASLHNQKQVRELGVSEGARVEVERAGDVIPQVKEVTDDADDGFSMPESCPVCGSDTIREDEHHYCTGGVACPAQLRSRLEHFGSRDGMDIEGIGEEVAASLVDEGLVSDLPDLYELTVDEVAALEGFGERSARKLIDEIEAGKDTDLVSFVTALGVRHVGRERARKLADAFRLDQLREATVGEVRRVEDVGDEVAESVVGFFGGRGGETVDSLLAHGVEPQREETGDALEGTKVVFTGSVEGYTRRELTDLLEKNGADVTSSVSGETDYLVAGENPGENKIEDAREHGVETLDEEGFQERVLSRVD</sequence>
<dbReference type="SMART" id="SM00292">
    <property type="entry name" value="BRCT"/>
    <property type="match status" value="1"/>
</dbReference>
<dbReference type="GO" id="GO:0003911">
    <property type="term" value="F:DNA ligase (NAD+) activity"/>
    <property type="evidence" value="ECO:0007669"/>
    <property type="project" value="UniProtKB-UniRule"/>
</dbReference>
<keyword evidence="15" id="KW-1185">Reference proteome</keyword>
<evidence type="ECO:0000259" key="13">
    <source>
        <dbReference type="PROSITE" id="PS50172"/>
    </source>
</evidence>
<keyword evidence="7 11" id="KW-0460">Magnesium</keyword>
<dbReference type="Pfam" id="PF14520">
    <property type="entry name" value="HHH_5"/>
    <property type="match status" value="1"/>
</dbReference>
<dbReference type="InterPro" id="IPR013839">
    <property type="entry name" value="DNAligase_adenylation"/>
</dbReference>
<dbReference type="FunFam" id="1.10.150.20:FF:000007">
    <property type="entry name" value="DNA ligase"/>
    <property type="match status" value="1"/>
</dbReference>
<comment type="function">
    <text evidence="1 11">DNA ligase that catalyzes the formation of phosphodiester linkages between 5'-phosphoryl and 3'-hydroxyl groups in double-stranded DNA using NAD as a coenzyme and as the energy source for the reaction. It is essential for DNA replication and repair of damaged DNA.</text>
</comment>
<feature type="binding site" evidence="11">
    <location>
        <position position="423"/>
    </location>
    <ligand>
        <name>Zn(2+)</name>
        <dbReference type="ChEBI" id="CHEBI:29105"/>
    </ligand>
</feature>
<dbReference type="NCBIfam" id="NF005932">
    <property type="entry name" value="PRK07956.1"/>
    <property type="match status" value="1"/>
</dbReference>
<keyword evidence="8 11" id="KW-0520">NAD</keyword>
<dbReference type="SMART" id="SM00532">
    <property type="entry name" value="LIGANc"/>
    <property type="match status" value="1"/>
</dbReference>
<protein>
    <recommendedName>
        <fullName evidence="11">DNA ligase</fullName>
        <ecNumber evidence="11">6.5.1.2</ecNumber>
    </recommendedName>
    <alternativeName>
        <fullName evidence="11">Polydeoxyribonucleotide synthase [NAD(+)]</fullName>
    </alternativeName>
</protein>
<dbReference type="HAMAP" id="MF_01588">
    <property type="entry name" value="DNA_ligase_A"/>
    <property type="match status" value="1"/>
</dbReference>